<dbReference type="Gene3D" id="2.70.98.10">
    <property type="match status" value="1"/>
</dbReference>
<evidence type="ECO:0000259" key="6">
    <source>
        <dbReference type="Pfam" id="PF04349"/>
    </source>
</evidence>
<evidence type="ECO:0000256" key="1">
    <source>
        <dbReference type="ARBA" id="ARBA00004418"/>
    </source>
</evidence>
<dbReference type="InterPro" id="IPR014718">
    <property type="entry name" value="GH-type_carb-bd"/>
</dbReference>
<dbReference type="GO" id="GO:0051274">
    <property type="term" value="P:beta-glucan biosynthetic process"/>
    <property type="evidence" value="ECO:0007669"/>
    <property type="project" value="TreeGrafter"/>
</dbReference>
<sequence length="514" mass="57419">MTKGISLFTGVLSLWLPLHASAADFDFSSVVDKARTLAASPYKSPEPVPKFLQELSFHDYQGIRFKAENSLWNESNSAFQVMPVPPGLFYKYPVKVHVIDEQGVHPLKFDKNQFTYPNTEVERLIPADLGYAGFKLTFPLKEPEVQSQFLVFAGASYYRAVGEDNNFGISARGLAMNTGLPGGEEFPDFVEFWLERPTPDAKVMTFYGLLNGKSLAGAYRFTVTPGENTVLDVQSVLFPRQDVELLGIAPLTSMFYYGENTIRPRGEWRPQVHDSDGLLVHDGASDEWLWRPLRNPQTLNMDYFATQNVRGFGLLQRDTEFRNYMDLEAHYDGRPSAWVEPTGDWGKGNVVLVQLPTPDETNDNIVAFWKPEAAVGKGQELKYDYQIQFGGPDIAKSPLGQTEASFLGDGMRIGGGNEEGAIRLIVDFAGGPLTELKADAAVLGDVSVQQDGELIEQFVEYVEPLKRWRLSILARPAPDRPLNVRAFLKDEEQTLTETWQYELPAGTDLLGPAK</sequence>
<evidence type="ECO:0000256" key="4">
    <source>
        <dbReference type="ARBA" id="ARBA00015376"/>
    </source>
</evidence>
<dbReference type="PIRSF" id="PIRSF006281">
    <property type="entry name" value="MdoG"/>
    <property type="match status" value="1"/>
</dbReference>
<evidence type="ECO:0000256" key="2">
    <source>
        <dbReference type="ARBA" id="ARBA00005001"/>
    </source>
</evidence>
<dbReference type="AlphaFoldDB" id="A0A0F9X7K9"/>
<keyword evidence="5" id="KW-0574">Periplasm</keyword>
<comment type="similarity">
    <text evidence="3">Belongs to the OpgD/OpgG family.</text>
</comment>
<organism evidence="7">
    <name type="scientific">marine sediment metagenome</name>
    <dbReference type="NCBI Taxonomy" id="412755"/>
    <lineage>
        <taxon>unclassified sequences</taxon>
        <taxon>metagenomes</taxon>
        <taxon>ecological metagenomes</taxon>
    </lineage>
</organism>
<dbReference type="GO" id="GO:0003824">
    <property type="term" value="F:catalytic activity"/>
    <property type="evidence" value="ECO:0007669"/>
    <property type="project" value="InterPro"/>
</dbReference>
<evidence type="ECO:0000313" key="7">
    <source>
        <dbReference type="EMBL" id="KKN94946.1"/>
    </source>
</evidence>
<dbReference type="SUPFAM" id="SSF81296">
    <property type="entry name" value="E set domains"/>
    <property type="match status" value="1"/>
</dbReference>
<dbReference type="InterPro" id="IPR013783">
    <property type="entry name" value="Ig-like_fold"/>
</dbReference>
<feature type="domain" description="Glucan biosynthesis periplasmic MdoG C-terminal" evidence="6">
    <location>
        <begin position="25"/>
        <end position="502"/>
    </location>
</feature>
<dbReference type="Pfam" id="PF04349">
    <property type="entry name" value="MdoG"/>
    <property type="match status" value="1"/>
</dbReference>
<dbReference type="UniPathway" id="UPA00637"/>
<accession>A0A0F9X7K9</accession>
<dbReference type="InterPro" id="IPR014756">
    <property type="entry name" value="Ig_E-set"/>
</dbReference>
<evidence type="ECO:0000256" key="3">
    <source>
        <dbReference type="ARBA" id="ARBA00009284"/>
    </source>
</evidence>
<protein>
    <recommendedName>
        <fullName evidence="4">Glucans biosynthesis protein G</fullName>
    </recommendedName>
</protein>
<dbReference type="GO" id="GO:0030246">
    <property type="term" value="F:carbohydrate binding"/>
    <property type="evidence" value="ECO:0007669"/>
    <property type="project" value="InterPro"/>
</dbReference>
<reference evidence="7" key="1">
    <citation type="journal article" date="2015" name="Nature">
        <title>Complex archaea that bridge the gap between prokaryotes and eukaryotes.</title>
        <authorList>
            <person name="Spang A."/>
            <person name="Saw J.H."/>
            <person name="Jorgensen S.L."/>
            <person name="Zaremba-Niedzwiedzka K."/>
            <person name="Martijn J."/>
            <person name="Lind A.E."/>
            <person name="van Eijk R."/>
            <person name="Schleper C."/>
            <person name="Guy L."/>
            <person name="Ettema T.J."/>
        </authorList>
    </citation>
    <scope>NUCLEOTIDE SEQUENCE</scope>
</reference>
<comment type="pathway">
    <text evidence="2">Glycan metabolism; osmoregulated periplasmic glucan (OPG) biosynthesis.</text>
</comment>
<dbReference type="EMBL" id="LAZR01000074">
    <property type="protein sequence ID" value="KKN94946.1"/>
    <property type="molecule type" value="Genomic_DNA"/>
</dbReference>
<comment type="subcellular location">
    <subcellularLocation>
        <location evidence="1">Periplasm</location>
    </subcellularLocation>
</comment>
<dbReference type="PANTHER" id="PTHR30504">
    <property type="entry name" value="GLUCANS BIOSYNTHESIS PROTEIN"/>
    <property type="match status" value="1"/>
</dbReference>
<dbReference type="SUPFAM" id="SSF74650">
    <property type="entry name" value="Galactose mutarotase-like"/>
    <property type="match status" value="1"/>
</dbReference>
<name>A0A0F9X7K9_9ZZZZ</name>
<dbReference type="InterPro" id="IPR014438">
    <property type="entry name" value="Glucan_biosyn_MdoG/MdoD"/>
</dbReference>
<proteinExistence type="inferred from homology"/>
<dbReference type="GO" id="GO:0030288">
    <property type="term" value="C:outer membrane-bounded periplasmic space"/>
    <property type="evidence" value="ECO:0007669"/>
    <property type="project" value="TreeGrafter"/>
</dbReference>
<dbReference type="InterPro" id="IPR007444">
    <property type="entry name" value="Glucan_biosyn_MdoG_C"/>
</dbReference>
<dbReference type="PANTHER" id="PTHR30504:SF4">
    <property type="entry name" value="GLUCANS BIOSYNTHESIS PROTEIN G"/>
    <property type="match status" value="1"/>
</dbReference>
<dbReference type="Gene3D" id="2.60.40.10">
    <property type="entry name" value="Immunoglobulins"/>
    <property type="match status" value="1"/>
</dbReference>
<gene>
    <name evidence="7" type="ORF">LCGC14_0182730</name>
</gene>
<dbReference type="InterPro" id="IPR011013">
    <property type="entry name" value="Gal_mutarotase_sf_dom"/>
</dbReference>
<evidence type="ECO:0000256" key="5">
    <source>
        <dbReference type="ARBA" id="ARBA00022764"/>
    </source>
</evidence>
<comment type="caution">
    <text evidence="7">The sequence shown here is derived from an EMBL/GenBank/DDBJ whole genome shotgun (WGS) entry which is preliminary data.</text>
</comment>
<dbReference type="FunFam" id="2.70.98.10:FF:000001">
    <property type="entry name" value="Glucans biosynthesis protein G"/>
    <property type="match status" value="1"/>
</dbReference>